<evidence type="ECO:0000256" key="1">
    <source>
        <dbReference type="SAM" id="Phobius"/>
    </source>
</evidence>
<gene>
    <name evidence="2" type="ORF">B0T21DRAFT_358724</name>
</gene>
<accession>A0AA40ET78</accession>
<keyword evidence="1" id="KW-0812">Transmembrane</keyword>
<sequence>MLLFEGFILWTGLEWGFTCCLVPWLFTTAEGSTGKSLLLYHDNEEGNENKSRLSCEACGVLFGGLYLPWIFNALCLLLSSFRPADGLTG</sequence>
<keyword evidence="1" id="KW-0472">Membrane</keyword>
<name>A0AA40ET78_9PEZI</name>
<feature type="transmembrane region" description="Helical" evidence="1">
    <location>
        <begin position="6"/>
        <end position="26"/>
    </location>
</feature>
<keyword evidence="3" id="KW-1185">Reference proteome</keyword>
<protein>
    <submittedName>
        <fullName evidence="2">Uncharacterized protein</fullName>
    </submittedName>
</protein>
<keyword evidence="1" id="KW-1133">Transmembrane helix</keyword>
<evidence type="ECO:0000313" key="2">
    <source>
        <dbReference type="EMBL" id="KAK0744950.1"/>
    </source>
</evidence>
<dbReference type="AlphaFoldDB" id="A0AA40ET78"/>
<dbReference type="EMBL" id="JAUKTV010000002">
    <property type="protein sequence ID" value="KAK0744950.1"/>
    <property type="molecule type" value="Genomic_DNA"/>
</dbReference>
<proteinExistence type="predicted"/>
<dbReference type="Proteomes" id="UP001172159">
    <property type="component" value="Unassembled WGS sequence"/>
</dbReference>
<feature type="transmembrane region" description="Helical" evidence="1">
    <location>
        <begin position="60"/>
        <end position="81"/>
    </location>
</feature>
<organism evidence="2 3">
    <name type="scientific">Apiosordaria backusii</name>
    <dbReference type="NCBI Taxonomy" id="314023"/>
    <lineage>
        <taxon>Eukaryota</taxon>
        <taxon>Fungi</taxon>
        <taxon>Dikarya</taxon>
        <taxon>Ascomycota</taxon>
        <taxon>Pezizomycotina</taxon>
        <taxon>Sordariomycetes</taxon>
        <taxon>Sordariomycetidae</taxon>
        <taxon>Sordariales</taxon>
        <taxon>Lasiosphaeriaceae</taxon>
        <taxon>Apiosordaria</taxon>
    </lineage>
</organism>
<reference evidence="2" key="1">
    <citation type="submission" date="2023-06" db="EMBL/GenBank/DDBJ databases">
        <title>Genome-scale phylogeny and comparative genomics of the fungal order Sordariales.</title>
        <authorList>
            <consortium name="Lawrence Berkeley National Laboratory"/>
            <person name="Hensen N."/>
            <person name="Bonometti L."/>
            <person name="Westerberg I."/>
            <person name="Brannstrom I.O."/>
            <person name="Guillou S."/>
            <person name="Cros-Aarteil S."/>
            <person name="Calhoun S."/>
            <person name="Haridas S."/>
            <person name="Kuo A."/>
            <person name="Mondo S."/>
            <person name="Pangilinan J."/>
            <person name="Riley R."/>
            <person name="Labutti K."/>
            <person name="Andreopoulos B."/>
            <person name="Lipzen A."/>
            <person name="Chen C."/>
            <person name="Yanf M."/>
            <person name="Daum C."/>
            <person name="Ng V."/>
            <person name="Clum A."/>
            <person name="Steindorff A."/>
            <person name="Ohm R."/>
            <person name="Martin F."/>
            <person name="Silar P."/>
            <person name="Natvig D."/>
            <person name="Lalanne C."/>
            <person name="Gautier V."/>
            <person name="Ament-Velasquez S.L."/>
            <person name="Kruys A."/>
            <person name="Hutchinson M.I."/>
            <person name="Powell A.J."/>
            <person name="Barry K."/>
            <person name="Miller A.N."/>
            <person name="Grigoriev I.V."/>
            <person name="Debuchy R."/>
            <person name="Gladieux P."/>
            <person name="Thoren M.H."/>
            <person name="Johannesson H."/>
        </authorList>
    </citation>
    <scope>NUCLEOTIDE SEQUENCE</scope>
    <source>
        <strain evidence="2">CBS 540.89</strain>
    </source>
</reference>
<comment type="caution">
    <text evidence="2">The sequence shown here is derived from an EMBL/GenBank/DDBJ whole genome shotgun (WGS) entry which is preliminary data.</text>
</comment>
<evidence type="ECO:0000313" key="3">
    <source>
        <dbReference type="Proteomes" id="UP001172159"/>
    </source>
</evidence>